<dbReference type="EnsemblPlants" id="Zm00001eb149290_T001">
    <property type="protein sequence ID" value="Zm00001eb149290_P001"/>
    <property type="gene ID" value="Zm00001eb149290"/>
</dbReference>
<evidence type="ECO:0000313" key="2">
    <source>
        <dbReference type="EnsemblPlants" id="Zm00001eb149290_P001"/>
    </source>
</evidence>
<sequence>MEVLIGAVDLVRGLLHDAVELGPPHADAGAAPAPPVAAAARRGLLGEQQVPQVGVLLRRVFAGALPAAQVAAGRPLAAAALLLAPPVGRQRRGRDEEVDAAAPEVGVARHDDELPGAAPRRAGGGPRRGERVVGVRGEHGGRGHRAAELLDVPAEVHDADHVEGAARDHAGQAAPQAVAHDDVVVVVVGGGGGGWCSTAGRGGTRHS</sequence>
<keyword evidence="4" id="KW-1185">Reference proteome</keyword>
<reference evidence="4" key="1">
    <citation type="submission" date="2015-12" db="EMBL/GenBank/DDBJ databases">
        <title>Update maize B73 reference genome by single molecule sequencing technologies.</title>
        <authorList>
            <consortium name="Maize Genome Sequencing Project"/>
            <person name="Ware D."/>
        </authorList>
    </citation>
    <scope>NUCLEOTIDE SEQUENCE [LARGE SCALE GENOMIC DNA]</scope>
    <source>
        <strain evidence="4">cv. B73</strain>
    </source>
</reference>
<evidence type="ECO:0000313" key="4">
    <source>
        <dbReference type="Proteomes" id="UP000007305"/>
    </source>
</evidence>
<dbReference type="AlphaFoldDB" id="A0A804RTC0"/>
<organism evidence="3 4">
    <name type="scientific">Zea mays</name>
    <name type="common">Maize</name>
    <dbReference type="NCBI Taxonomy" id="4577"/>
    <lineage>
        <taxon>Eukaryota</taxon>
        <taxon>Viridiplantae</taxon>
        <taxon>Streptophyta</taxon>
        <taxon>Embryophyta</taxon>
        <taxon>Tracheophyta</taxon>
        <taxon>Spermatophyta</taxon>
        <taxon>Magnoliopsida</taxon>
        <taxon>Liliopsida</taxon>
        <taxon>Poales</taxon>
        <taxon>Poaceae</taxon>
        <taxon>PACMAD clade</taxon>
        <taxon>Panicoideae</taxon>
        <taxon>Andropogonodae</taxon>
        <taxon>Andropogoneae</taxon>
        <taxon>Tripsacinae</taxon>
        <taxon>Zea</taxon>
    </lineage>
</organism>
<dbReference type="Gramene" id="Zm00001eb441680_T001">
    <property type="protein sequence ID" value="Zm00001eb441680_P001"/>
    <property type="gene ID" value="Zm00001eb441680"/>
</dbReference>
<evidence type="ECO:0000256" key="1">
    <source>
        <dbReference type="SAM" id="MobiDB-lite"/>
    </source>
</evidence>
<proteinExistence type="predicted"/>
<accession>A0A804RTC0</accession>
<reference evidence="3" key="3">
    <citation type="submission" date="2021-05" db="UniProtKB">
        <authorList>
            <consortium name="EnsemblPlants"/>
        </authorList>
    </citation>
    <scope>IDENTIFICATION</scope>
    <source>
        <strain evidence="3">cv. B73</strain>
    </source>
</reference>
<protein>
    <submittedName>
        <fullName evidence="3">Uncharacterized protein</fullName>
    </submittedName>
</protein>
<reference evidence="2" key="2">
    <citation type="submission" date="2019-07" db="EMBL/GenBank/DDBJ databases">
        <authorList>
            <person name="Seetharam A."/>
            <person name="Woodhouse M."/>
            <person name="Cannon E."/>
        </authorList>
    </citation>
    <scope>NUCLEOTIDE SEQUENCE [LARGE SCALE GENOMIC DNA]</scope>
    <source>
        <strain evidence="2">cv. B73</strain>
    </source>
</reference>
<name>A0A804RTC0_MAIZE</name>
<dbReference type="EnsemblPlants" id="Zm00001eb441680_T001">
    <property type="protein sequence ID" value="Zm00001eb441680_P001"/>
    <property type="gene ID" value="Zm00001eb441680"/>
</dbReference>
<dbReference type="Proteomes" id="UP000007305">
    <property type="component" value="Chromosome 3"/>
</dbReference>
<feature type="region of interest" description="Disordered" evidence="1">
    <location>
        <begin position="89"/>
        <end position="143"/>
    </location>
</feature>
<evidence type="ECO:0000313" key="3">
    <source>
        <dbReference type="EnsemblPlants" id="Zm00001eb441680_P001"/>
    </source>
</evidence>
<dbReference type="Gramene" id="Zm00001eb149290_T001">
    <property type="protein sequence ID" value="Zm00001eb149290_P001"/>
    <property type="gene ID" value="Zm00001eb149290"/>
</dbReference>
<feature type="compositionally biased region" description="Basic and acidic residues" evidence="1">
    <location>
        <begin position="127"/>
        <end position="143"/>
    </location>
</feature>